<accession>A0A0G2GFZ2</accession>
<sequence>MSNTKEYEYSEKLEPSQFRLLHVNGSSQTALEGELEIFPLDDAPSYKALSYVWGPPQHVDRISVSSNASLPVGANLQAALRVCILHHVDFIWIDAICINQADLKEREQQVQIMRQIYGQAEEVLIWLDEEDDISAVALHSAIRIGQYLDLPFVGHTNVSEAAIQAGIKVLEKQVEEDDRLRKLAWDDEDITPDQIEGGLTVTQVREIGVRSRQQDKYRAINLANDLDPNISEDDIDQFARALNVISTAKYLPTPTTEMFEENYGDMFRAIGVRAPVHITWNAMCTVYAKSWFKRVWIIQELALAKKATCLIGSNKISWEMLIGVDDFYSEQGLMGSMGGRSSHQANQLDIIRINRANQRPADLLSLLAVSKEANCTNPRDFIYSILGLTDHEHIINFPPRYDISIPEAYSLFTKYVVRTFHNLDILSFVDKLPNQSTDLPSWALDLRQPRNGTRLTEYGKNNGFNANGNLPISHDISPPQIPQNHLLLRGRTIATIAHTSVSLLASPHGDWKRPSRPRVDPYIQTRRYHRAMLVFRAWMSFAKQFLPDPYEPTNEEPITVFWRTLVSNMLVSGKPLTPNHAYDAERQILTEKSTFPCSSSRKSETPFYPQTFFPSAQKILWDMIGGAPTRQVNWDSEPSFWMYAMQICLGKRIFVTSILPSPSQPCSNDTYNNDENTDPQRLFGLGPAALKSGDIVVVFTGGCTPFILRKAIDSHDNENKQGNKYILIGPAYIRGLMNGQAFKIRKGNGTKAKDADLNNEDEKNRAMMMMMDEFELV</sequence>
<evidence type="ECO:0000313" key="2">
    <source>
        <dbReference type="EMBL" id="KKY15905.1"/>
    </source>
</evidence>
<evidence type="ECO:0000259" key="1">
    <source>
        <dbReference type="Pfam" id="PF06985"/>
    </source>
</evidence>
<name>A0A0G2GFZ2_PHACM</name>
<reference evidence="2 3" key="2">
    <citation type="submission" date="2015-05" db="EMBL/GenBank/DDBJ databases">
        <authorList>
            <person name="Morales-Cruz A."/>
            <person name="Amrine K.C."/>
            <person name="Cantu D."/>
        </authorList>
    </citation>
    <scope>NUCLEOTIDE SEQUENCE [LARGE SCALE GENOMIC DNA]</scope>
    <source>
        <strain evidence="2">UCRPC4</strain>
    </source>
</reference>
<dbReference type="PANTHER" id="PTHR24148">
    <property type="entry name" value="ANKYRIN REPEAT DOMAIN-CONTAINING PROTEIN 39 HOMOLOG-RELATED"/>
    <property type="match status" value="1"/>
</dbReference>
<gene>
    <name evidence="2" type="ORF">UCRPC4_g06091</name>
</gene>
<dbReference type="PANTHER" id="PTHR24148:SF64">
    <property type="entry name" value="HETEROKARYON INCOMPATIBILITY DOMAIN-CONTAINING PROTEIN"/>
    <property type="match status" value="1"/>
</dbReference>
<dbReference type="Proteomes" id="UP000053317">
    <property type="component" value="Unassembled WGS sequence"/>
</dbReference>
<proteinExistence type="predicted"/>
<dbReference type="InterPro" id="IPR052895">
    <property type="entry name" value="HetReg/Transcr_Mod"/>
</dbReference>
<protein>
    <submittedName>
        <fullName evidence="2">Putative heterokaryon incompatibility protein</fullName>
    </submittedName>
</protein>
<feature type="domain" description="Heterokaryon incompatibility" evidence="1">
    <location>
        <begin position="46"/>
        <end position="134"/>
    </location>
</feature>
<comment type="caution">
    <text evidence="2">The sequence shown here is derived from an EMBL/GenBank/DDBJ whole genome shotgun (WGS) entry which is preliminary data.</text>
</comment>
<dbReference type="AlphaFoldDB" id="A0A0G2GFZ2"/>
<dbReference type="Pfam" id="PF06985">
    <property type="entry name" value="HET"/>
    <property type="match status" value="1"/>
</dbReference>
<dbReference type="EMBL" id="LCWF01000171">
    <property type="protein sequence ID" value="KKY15905.1"/>
    <property type="molecule type" value="Genomic_DNA"/>
</dbReference>
<reference evidence="2 3" key="1">
    <citation type="submission" date="2015-05" db="EMBL/GenBank/DDBJ databases">
        <title>Distinctive expansion of gene families associated with plant cell wall degradation and secondary metabolism in the genomes of grapevine trunk pathogens.</title>
        <authorList>
            <person name="Lawrence D.P."/>
            <person name="Travadon R."/>
            <person name="Rolshausen P.E."/>
            <person name="Baumgartner K."/>
        </authorList>
    </citation>
    <scope>NUCLEOTIDE SEQUENCE [LARGE SCALE GENOMIC DNA]</scope>
    <source>
        <strain evidence="2">UCRPC4</strain>
    </source>
</reference>
<keyword evidence="3" id="KW-1185">Reference proteome</keyword>
<dbReference type="InterPro" id="IPR010730">
    <property type="entry name" value="HET"/>
</dbReference>
<evidence type="ECO:0000313" key="3">
    <source>
        <dbReference type="Proteomes" id="UP000053317"/>
    </source>
</evidence>
<dbReference type="Pfam" id="PF26639">
    <property type="entry name" value="Het-6_barrel"/>
    <property type="match status" value="1"/>
</dbReference>
<organism evidence="2 3">
    <name type="scientific">Phaeomoniella chlamydospora</name>
    <name type="common">Phaeoacremonium chlamydosporum</name>
    <dbReference type="NCBI Taxonomy" id="158046"/>
    <lineage>
        <taxon>Eukaryota</taxon>
        <taxon>Fungi</taxon>
        <taxon>Dikarya</taxon>
        <taxon>Ascomycota</taxon>
        <taxon>Pezizomycotina</taxon>
        <taxon>Eurotiomycetes</taxon>
        <taxon>Chaetothyriomycetidae</taxon>
        <taxon>Phaeomoniellales</taxon>
        <taxon>Phaeomoniellaceae</taxon>
        <taxon>Phaeomoniella</taxon>
    </lineage>
</organism>
<dbReference type="OrthoDB" id="4300637at2759"/>